<sequence length="838" mass="89669">MDPVSTLVMEQGDRIHNEHIHLARLIALALTQPLEPSDSTQRQAILHAESASALVDILRGQYQPPNSSAELAQLRVDLHSAEASNASLQKRLGSSLDQVAQLKLQLETSERECHLWKREVDKSVGLITSLRKALTASGAELKAAQTAEITATQSALHAAELMIKSRDEDITALSWSIVERDEAYASASDSAAVPTPGPGSAAALPPSSSSASTQVPLRHRPSRSIEALRRVRKDKLTPSQRLRVLANPESATAAGPRKRKVVLPPLQPYGQPLPGEEGYEEAAALIGPPDDRLLAASDSELTVPPARPLPRQRKTAKTAPPQCSGSSSAESSGRAIQDANVDCVSGGASGGVASHSAAPTSVGQPAGLAASSTQPVAPLASSLSMSTPLAMTVPSSSSVVVSVIPLFIRPLRRVQWLHLGFLHYCQLNLARLGATVELGCSSLGLKKSFCAVISGCSHFRRVDVSVRLQLLPARLTPSCWRTSGLQTLWLLVSEVDRPGLWELSQIHLDQFRTRLSYLATRRMMISPPPASASAGLPSSSYPTKKHRKGKKKHKHKHKHKTKHKGQHKSKRKDRHKDQHKETKSQAKRPRSPSPGELSASDSGAPLKRHKVSARSPAAANSAPGPEPSPNSAGGSRASPNSAGMALPSQLSVSIAVLRTRAMLSASRDSRITPQLARLRDLPFFHAGSRRCWLKILSHQAGRVPMEPHGARSRVRVTLSTLAGIRAFVDVFNPQHPFQQLRRMLPDTPSFFSPGPTTSLFGPDSPVSSAGLLLPAVTDSAIGNTVPPTGLAIELLASAAQTVAAQPPSSHLPDDSSSPDPSRLQEIYFRLRLHISSIS</sequence>
<organism evidence="3 4">
    <name type="scientific">Phytophthora palmivora</name>
    <dbReference type="NCBI Taxonomy" id="4796"/>
    <lineage>
        <taxon>Eukaryota</taxon>
        <taxon>Sar</taxon>
        <taxon>Stramenopiles</taxon>
        <taxon>Oomycota</taxon>
        <taxon>Peronosporomycetes</taxon>
        <taxon>Peronosporales</taxon>
        <taxon>Peronosporaceae</taxon>
        <taxon>Phytophthora</taxon>
    </lineage>
</organism>
<feature type="compositionally biased region" description="Low complexity" evidence="2">
    <location>
        <begin position="188"/>
        <end position="212"/>
    </location>
</feature>
<feature type="compositionally biased region" description="Basic and acidic residues" evidence="2">
    <location>
        <begin position="575"/>
        <end position="584"/>
    </location>
</feature>
<accession>A0A2P4XDI4</accession>
<feature type="region of interest" description="Disordered" evidence="2">
    <location>
        <begin position="188"/>
        <end position="276"/>
    </location>
</feature>
<evidence type="ECO:0000256" key="1">
    <source>
        <dbReference type="SAM" id="Coils"/>
    </source>
</evidence>
<proteinExistence type="predicted"/>
<feature type="compositionally biased region" description="Low complexity" evidence="2">
    <location>
        <begin position="531"/>
        <end position="542"/>
    </location>
</feature>
<keyword evidence="1" id="KW-0175">Coiled coil</keyword>
<evidence type="ECO:0000313" key="4">
    <source>
        <dbReference type="Proteomes" id="UP000237271"/>
    </source>
</evidence>
<feature type="region of interest" description="Disordered" evidence="2">
    <location>
        <begin position="302"/>
        <end position="336"/>
    </location>
</feature>
<feature type="coiled-coil region" evidence="1">
    <location>
        <begin position="71"/>
        <end position="119"/>
    </location>
</feature>
<comment type="caution">
    <text evidence="3">The sequence shown here is derived from an EMBL/GenBank/DDBJ whole genome shotgun (WGS) entry which is preliminary data.</text>
</comment>
<protein>
    <submittedName>
        <fullName evidence="3">Uncharacterized protein</fullName>
    </submittedName>
</protein>
<reference evidence="3 4" key="1">
    <citation type="journal article" date="2017" name="Genome Biol. Evol.">
        <title>Phytophthora megakarya and P. palmivora, closely related causal agents of cacao black pod rot, underwent increases in genome sizes and gene numbers by different mechanisms.</title>
        <authorList>
            <person name="Ali S.S."/>
            <person name="Shao J."/>
            <person name="Lary D.J."/>
            <person name="Kronmiller B."/>
            <person name="Shen D."/>
            <person name="Strem M.D."/>
            <person name="Amoako-Attah I."/>
            <person name="Akrofi A.Y."/>
            <person name="Begoude B.A."/>
            <person name="Ten Hoopen G.M."/>
            <person name="Coulibaly K."/>
            <person name="Kebe B.I."/>
            <person name="Melnick R.L."/>
            <person name="Guiltinan M.J."/>
            <person name="Tyler B.M."/>
            <person name="Meinhardt L.W."/>
            <person name="Bailey B.A."/>
        </authorList>
    </citation>
    <scope>NUCLEOTIDE SEQUENCE [LARGE SCALE GENOMIC DNA]</scope>
    <source>
        <strain evidence="4">sbr112.9</strain>
    </source>
</reference>
<feature type="region of interest" description="Disordered" evidence="2">
    <location>
        <begin position="527"/>
        <end position="644"/>
    </location>
</feature>
<feature type="compositionally biased region" description="Basic residues" evidence="2">
    <location>
        <begin position="543"/>
        <end position="574"/>
    </location>
</feature>
<gene>
    <name evidence="3" type="ORF">PHPALM_20962</name>
</gene>
<evidence type="ECO:0000256" key="2">
    <source>
        <dbReference type="SAM" id="MobiDB-lite"/>
    </source>
</evidence>
<feature type="compositionally biased region" description="Low complexity" evidence="2">
    <location>
        <begin position="613"/>
        <end position="635"/>
    </location>
</feature>
<keyword evidence="4" id="KW-1185">Reference proteome</keyword>
<dbReference type="Proteomes" id="UP000237271">
    <property type="component" value="Unassembled WGS sequence"/>
</dbReference>
<feature type="compositionally biased region" description="Low complexity" evidence="2">
    <location>
        <begin position="324"/>
        <end position="333"/>
    </location>
</feature>
<name>A0A2P4XDI4_9STRA</name>
<evidence type="ECO:0000313" key="3">
    <source>
        <dbReference type="EMBL" id="POM63610.1"/>
    </source>
</evidence>
<dbReference type="AlphaFoldDB" id="A0A2P4XDI4"/>
<dbReference type="EMBL" id="NCKW01011384">
    <property type="protein sequence ID" value="POM63610.1"/>
    <property type="molecule type" value="Genomic_DNA"/>
</dbReference>